<evidence type="ECO:0000313" key="2">
    <source>
        <dbReference type="EMBL" id="HIX03856.1"/>
    </source>
</evidence>
<comment type="caution">
    <text evidence="2">The sequence shown here is derived from an EMBL/GenBank/DDBJ whole genome shotgun (WGS) entry which is preliminary data.</text>
</comment>
<name>A0A9D1V0K0_9BACT</name>
<dbReference type="EMBL" id="DXFT01000137">
    <property type="protein sequence ID" value="HIX03856.1"/>
    <property type="molecule type" value="Genomic_DNA"/>
</dbReference>
<keyword evidence="1" id="KW-0732">Signal</keyword>
<reference evidence="2" key="1">
    <citation type="journal article" date="2021" name="PeerJ">
        <title>Extensive microbial diversity within the chicken gut microbiome revealed by metagenomics and culture.</title>
        <authorList>
            <person name="Gilroy R."/>
            <person name="Ravi A."/>
            <person name="Getino M."/>
            <person name="Pursley I."/>
            <person name="Horton D.L."/>
            <person name="Alikhan N.F."/>
            <person name="Baker D."/>
            <person name="Gharbi K."/>
            <person name="Hall N."/>
            <person name="Watson M."/>
            <person name="Adriaenssens E.M."/>
            <person name="Foster-Nyarko E."/>
            <person name="Jarju S."/>
            <person name="Secka A."/>
            <person name="Antonio M."/>
            <person name="Oren A."/>
            <person name="Chaudhuri R.R."/>
            <person name="La Ragione R."/>
            <person name="Hildebrand F."/>
            <person name="Pallen M.J."/>
        </authorList>
    </citation>
    <scope>NUCLEOTIDE SEQUENCE</scope>
    <source>
        <strain evidence="2">23274</strain>
    </source>
</reference>
<evidence type="ECO:0000313" key="3">
    <source>
        <dbReference type="Proteomes" id="UP000824202"/>
    </source>
</evidence>
<feature type="signal peptide" evidence="1">
    <location>
        <begin position="1"/>
        <end position="22"/>
    </location>
</feature>
<evidence type="ECO:0000256" key="1">
    <source>
        <dbReference type="SAM" id="SignalP"/>
    </source>
</evidence>
<accession>A0A9D1V0K0</accession>
<dbReference type="PROSITE" id="PS51257">
    <property type="entry name" value="PROKAR_LIPOPROTEIN"/>
    <property type="match status" value="1"/>
</dbReference>
<dbReference type="Proteomes" id="UP000824202">
    <property type="component" value="Unassembled WGS sequence"/>
</dbReference>
<organism evidence="2 3">
    <name type="scientific">Candidatus Odoribacter faecigallinarum</name>
    <dbReference type="NCBI Taxonomy" id="2838706"/>
    <lineage>
        <taxon>Bacteria</taxon>
        <taxon>Pseudomonadati</taxon>
        <taxon>Bacteroidota</taxon>
        <taxon>Bacteroidia</taxon>
        <taxon>Bacteroidales</taxon>
        <taxon>Odoribacteraceae</taxon>
        <taxon>Odoribacter</taxon>
    </lineage>
</organism>
<protein>
    <submittedName>
        <fullName evidence="2">Uncharacterized protein</fullName>
    </submittedName>
</protein>
<feature type="chain" id="PRO_5038767056" evidence="1">
    <location>
        <begin position="23"/>
        <end position="336"/>
    </location>
</feature>
<dbReference type="AlphaFoldDB" id="A0A9D1V0K0"/>
<gene>
    <name evidence="2" type="ORF">H9863_07050</name>
</gene>
<proteinExistence type="predicted"/>
<reference evidence="2" key="2">
    <citation type="submission" date="2021-04" db="EMBL/GenBank/DDBJ databases">
        <authorList>
            <person name="Gilroy R."/>
        </authorList>
    </citation>
    <scope>NUCLEOTIDE SEQUENCE</scope>
    <source>
        <strain evidence="2">23274</strain>
    </source>
</reference>
<sequence>MKNRLISFLLWLFAVVSWTACSREVPVAESPEEGARQYKVTLSLAGEITGTVDIDQEPLSKAEGGADDLYVINVYSKESAGAANRLYAYGTFDHASGLNLSLDEGYLYEFRVTYIPDAREALNWINDSVYSWQLENYQGTLMNRFVRATSYDDGGFDATAGRIFRKADGLSYYRPHIDRYYGEVTDFDPAVSASVTVNLYRAVFGVRLNITGLTEGSLTFAMADAPDIVVRADSLYTPEVVCQFYYPDRVAEAVADGEEYTENAWTTIEWTNDAGDRTVTLHNYTLTYTRVKRSIFNITLEQGVATKGGVNLQVETEDVLDEEAQSFHGTIPVAAE</sequence>